<dbReference type="NCBIfam" id="NF047431">
    <property type="entry name" value="hiber_recruit"/>
    <property type="match status" value="1"/>
</dbReference>
<dbReference type="RefSeq" id="WP_068740966.1">
    <property type="nucleotide sequence ID" value="NZ_FNSA01000003.1"/>
</dbReference>
<dbReference type="InterPro" id="IPR027417">
    <property type="entry name" value="P-loop_NTPase"/>
</dbReference>
<gene>
    <name evidence="2" type="ORF">SAMN04489793_1224</name>
</gene>
<dbReference type="Pfam" id="PF07683">
    <property type="entry name" value="CobW_C"/>
    <property type="match status" value="1"/>
</dbReference>
<evidence type="ECO:0000259" key="1">
    <source>
        <dbReference type="SMART" id="SM00833"/>
    </source>
</evidence>
<dbReference type="Pfam" id="PF02492">
    <property type="entry name" value="cobW"/>
    <property type="match status" value="1"/>
</dbReference>
<protein>
    <submittedName>
        <fullName evidence="2">GTPase, G3E family</fullName>
    </submittedName>
</protein>
<name>A0A1H4NP14_TSUTY</name>
<dbReference type="SMART" id="SM00833">
    <property type="entry name" value="CobW_C"/>
    <property type="match status" value="1"/>
</dbReference>
<dbReference type="InterPro" id="IPR011629">
    <property type="entry name" value="CobW-like_C"/>
</dbReference>
<dbReference type="Proteomes" id="UP000182241">
    <property type="component" value="Unassembled WGS sequence"/>
</dbReference>
<evidence type="ECO:0000313" key="3">
    <source>
        <dbReference type="Proteomes" id="UP000182241"/>
    </source>
</evidence>
<reference evidence="3" key="1">
    <citation type="submission" date="2016-10" db="EMBL/GenBank/DDBJ databases">
        <authorList>
            <person name="Varghese N."/>
            <person name="Submissions S."/>
        </authorList>
    </citation>
    <scope>NUCLEOTIDE SEQUENCE [LARGE SCALE GENOMIC DNA]</scope>
    <source>
        <strain evidence="3">DSM 44234</strain>
    </source>
</reference>
<dbReference type="STRING" id="57704.SAMN04489793_1224"/>
<organism evidence="2 3">
    <name type="scientific">Tsukamurella tyrosinosolvens</name>
    <dbReference type="NCBI Taxonomy" id="57704"/>
    <lineage>
        <taxon>Bacteria</taxon>
        <taxon>Bacillati</taxon>
        <taxon>Actinomycetota</taxon>
        <taxon>Actinomycetes</taxon>
        <taxon>Mycobacteriales</taxon>
        <taxon>Tsukamurellaceae</taxon>
        <taxon>Tsukamurella</taxon>
    </lineage>
</organism>
<proteinExistence type="predicted"/>
<dbReference type="InterPro" id="IPR051927">
    <property type="entry name" value="Zn_Chap_cDPG_Synth"/>
</dbReference>
<keyword evidence="3" id="KW-1185">Reference proteome</keyword>
<evidence type="ECO:0000313" key="2">
    <source>
        <dbReference type="EMBL" id="SEB96864.1"/>
    </source>
</evidence>
<dbReference type="AlphaFoldDB" id="A0A1H4NP14"/>
<dbReference type="EMBL" id="FNSA01000003">
    <property type="protein sequence ID" value="SEB96864.1"/>
    <property type="molecule type" value="Genomic_DNA"/>
</dbReference>
<dbReference type="SUPFAM" id="SSF90002">
    <property type="entry name" value="Hypothetical protein YjiA, C-terminal domain"/>
    <property type="match status" value="1"/>
</dbReference>
<sequence>MGIISKRTPVLLLTGFGGQERALELAEPGTVVVHHDLSGLREGLVVRSEATVRPDGTAEERVALLELAHGCVSCTLREDLLPLLRTLHRRASVRRIVVRLDPILEADAVRHAIEHVVVEMVGAVPGPAARDVEVTGTIGFVDGATWLDDALGEEDLGERFPVPDDDERTVAQLAVGHAQGADLLVVTGDSPDPARLRAVLRRLAPGAPIARERVPLDGLLPRLGAPRPPIEPFGPLLPGCPPLDADGDVRLIEFSARRPLHPARFHEAIDVLLDGVVHARGRLWLATTPDEAFWLESAGAGLRVGAAGRWLAAGGDGSPERWAMASAAWDETHGDRRTDLVVLAAGADPARIAETLRWAELTPAELAAGPGEWAGWHDPFGAMHADPCEDLAAPASANAADTEIDEEMS</sequence>
<dbReference type="Gene3D" id="3.40.50.300">
    <property type="entry name" value="P-loop containing nucleotide triphosphate hydrolases"/>
    <property type="match status" value="1"/>
</dbReference>
<dbReference type="PANTHER" id="PTHR43603:SF1">
    <property type="entry name" value="ZINC-REGULATED GTPASE METALLOPROTEIN ACTIVATOR 1"/>
    <property type="match status" value="1"/>
</dbReference>
<accession>A0A1H4NP14</accession>
<dbReference type="PANTHER" id="PTHR43603">
    <property type="entry name" value="COBW DOMAIN-CONTAINING PROTEIN DDB_G0274527"/>
    <property type="match status" value="1"/>
</dbReference>
<feature type="domain" description="CobW C-terminal" evidence="1">
    <location>
        <begin position="249"/>
        <end position="360"/>
    </location>
</feature>
<dbReference type="InterPro" id="IPR003495">
    <property type="entry name" value="CobW/HypB/UreG_nucleotide-bd"/>
</dbReference>